<feature type="compositionally biased region" description="Polar residues" evidence="1">
    <location>
        <begin position="73"/>
        <end position="84"/>
    </location>
</feature>
<comment type="caution">
    <text evidence="2">The sequence shown here is derived from an EMBL/GenBank/DDBJ whole genome shotgun (WGS) entry which is preliminary data.</text>
</comment>
<accession>A0A4R2NTZ6</accession>
<dbReference type="OrthoDB" id="9779418at2"/>
<evidence type="ECO:0000313" key="2">
    <source>
        <dbReference type="EMBL" id="TCP25362.1"/>
    </source>
</evidence>
<protein>
    <recommendedName>
        <fullName evidence="4">Sulfotransferase family protein</fullName>
    </recommendedName>
</protein>
<dbReference type="RefSeq" id="WP_132601254.1">
    <property type="nucleotide sequence ID" value="NZ_NRRP01000056.1"/>
</dbReference>
<dbReference type="AlphaFoldDB" id="A0A4R2NTZ6"/>
<organism evidence="2 3">
    <name type="scientific">Rhodovulum adriaticum</name>
    <name type="common">Rhodopseudomonas adriatica</name>
    <dbReference type="NCBI Taxonomy" id="35804"/>
    <lineage>
        <taxon>Bacteria</taxon>
        <taxon>Pseudomonadati</taxon>
        <taxon>Pseudomonadota</taxon>
        <taxon>Alphaproteobacteria</taxon>
        <taxon>Rhodobacterales</taxon>
        <taxon>Paracoccaceae</taxon>
        <taxon>Rhodovulum</taxon>
    </lineage>
</organism>
<sequence>MTDRADFVTIVSGLPRSGTSMMMGMLAAGGVPPLTDELRTANEDNPRGYFEFEPVKDLPHDKGWVAGARRSRSSTSWPMNCPRT</sequence>
<dbReference type="Proteomes" id="UP000295733">
    <property type="component" value="Unassembled WGS sequence"/>
</dbReference>
<keyword evidence="3" id="KW-1185">Reference proteome</keyword>
<evidence type="ECO:0000313" key="3">
    <source>
        <dbReference type="Proteomes" id="UP000295733"/>
    </source>
</evidence>
<gene>
    <name evidence="2" type="ORF">EV656_103111</name>
</gene>
<name>A0A4R2NTZ6_RHOAD</name>
<evidence type="ECO:0008006" key="4">
    <source>
        <dbReference type="Google" id="ProtNLM"/>
    </source>
</evidence>
<feature type="region of interest" description="Disordered" evidence="1">
    <location>
        <begin position="61"/>
        <end position="84"/>
    </location>
</feature>
<evidence type="ECO:0000256" key="1">
    <source>
        <dbReference type="SAM" id="MobiDB-lite"/>
    </source>
</evidence>
<reference evidence="2 3" key="1">
    <citation type="submission" date="2019-03" db="EMBL/GenBank/DDBJ databases">
        <title>Genomic Encyclopedia of Type Strains, Phase IV (KMG-IV): sequencing the most valuable type-strain genomes for metagenomic binning, comparative biology and taxonomic classification.</title>
        <authorList>
            <person name="Goeker M."/>
        </authorList>
    </citation>
    <scope>NUCLEOTIDE SEQUENCE [LARGE SCALE GENOMIC DNA]</scope>
    <source>
        <strain evidence="2 3">DSM 2781</strain>
    </source>
</reference>
<dbReference type="EMBL" id="SLXL01000003">
    <property type="protein sequence ID" value="TCP25362.1"/>
    <property type="molecule type" value="Genomic_DNA"/>
</dbReference>
<proteinExistence type="predicted"/>